<dbReference type="SUPFAM" id="SSF53335">
    <property type="entry name" value="S-adenosyl-L-methionine-dependent methyltransferases"/>
    <property type="match status" value="1"/>
</dbReference>
<organism evidence="6 7">
    <name type="scientific">Aspergillus fijiensis CBS 313.89</name>
    <dbReference type="NCBI Taxonomy" id="1448319"/>
    <lineage>
        <taxon>Eukaryota</taxon>
        <taxon>Fungi</taxon>
        <taxon>Dikarya</taxon>
        <taxon>Ascomycota</taxon>
        <taxon>Pezizomycotina</taxon>
        <taxon>Eurotiomycetes</taxon>
        <taxon>Eurotiomycetidae</taxon>
        <taxon>Eurotiales</taxon>
        <taxon>Aspergillaceae</taxon>
        <taxon>Aspergillus</taxon>
    </lineage>
</organism>
<keyword evidence="1 6" id="KW-0489">Methyltransferase</keyword>
<dbReference type="EMBL" id="KZ824630">
    <property type="protein sequence ID" value="RAK80215.1"/>
    <property type="molecule type" value="Genomic_DNA"/>
</dbReference>
<dbReference type="PANTHER" id="PTHR43712:SF1">
    <property type="entry name" value="HYPOTHETICAL O-METHYLTRANSFERASE (EUROFUNG)-RELATED"/>
    <property type="match status" value="1"/>
</dbReference>
<dbReference type="GO" id="GO:0032259">
    <property type="term" value="P:methylation"/>
    <property type="evidence" value="ECO:0007669"/>
    <property type="project" value="UniProtKB-KW"/>
</dbReference>
<evidence type="ECO:0000256" key="2">
    <source>
        <dbReference type="ARBA" id="ARBA00022679"/>
    </source>
</evidence>
<dbReference type="VEuPathDB" id="FungiDB:BO72DRAFT_423563"/>
<dbReference type="Gene3D" id="3.40.50.150">
    <property type="entry name" value="Vaccinia Virus protein VP39"/>
    <property type="match status" value="1"/>
</dbReference>
<dbReference type="RefSeq" id="XP_040804225.1">
    <property type="nucleotide sequence ID" value="XM_040942847.1"/>
</dbReference>
<keyword evidence="2 6" id="KW-0808">Transferase</keyword>
<dbReference type="PIRSF" id="PIRSF005739">
    <property type="entry name" value="O-mtase"/>
    <property type="match status" value="1"/>
</dbReference>
<gene>
    <name evidence="6" type="ORF">BO72DRAFT_423563</name>
</gene>
<feature type="active site" description="Proton acceptor" evidence="4">
    <location>
        <position position="308"/>
    </location>
</feature>
<proteinExistence type="predicted"/>
<dbReference type="AlphaFoldDB" id="A0A8G1RYP4"/>
<dbReference type="InterPro" id="IPR036390">
    <property type="entry name" value="WH_DNA-bd_sf"/>
</dbReference>
<dbReference type="PROSITE" id="PS51683">
    <property type="entry name" value="SAM_OMT_II"/>
    <property type="match status" value="1"/>
</dbReference>
<evidence type="ECO:0000259" key="5">
    <source>
        <dbReference type="Pfam" id="PF00891"/>
    </source>
</evidence>
<dbReference type="Gene3D" id="1.10.10.10">
    <property type="entry name" value="Winged helix-like DNA-binding domain superfamily/Winged helix DNA-binding domain"/>
    <property type="match status" value="1"/>
</dbReference>
<evidence type="ECO:0000256" key="4">
    <source>
        <dbReference type="PIRSR" id="PIRSR005739-1"/>
    </source>
</evidence>
<feature type="domain" description="O-methyltransferase C-terminal" evidence="5">
    <location>
        <begin position="238"/>
        <end position="379"/>
    </location>
</feature>
<keyword evidence="3" id="KW-0949">S-adenosyl-L-methionine</keyword>
<dbReference type="InterPro" id="IPR016461">
    <property type="entry name" value="COMT-like"/>
</dbReference>
<keyword evidence="7" id="KW-1185">Reference proteome</keyword>
<evidence type="ECO:0000256" key="1">
    <source>
        <dbReference type="ARBA" id="ARBA00022603"/>
    </source>
</evidence>
<dbReference type="Proteomes" id="UP000249789">
    <property type="component" value="Unassembled WGS sequence"/>
</dbReference>
<evidence type="ECO:0000313" key="6">
    <source>
        <dbReference type="EMBL" id="RAK80215.1"/>
    </source>
</evidence>
<dbReference type="GO" id="GO:0008171">
    <property type="term" value="F:O-methyltransferase activity"/>
    <property type="evidence" value="ECO:0007669"/>
    <property type="project" value="InterPro"/>
</dbReference>
<evidence type="ECO:0000313" key="7">
    <source>
        <dbReference type="Proteomes" id="UP000249789"/>
    </source>
</evidence>
<accession>A0A8G1RYP4</accession>
<dbReference type="OrthoDB" id="1535081at2759"/>
<sequence length="402" mass="45198">MDPEVKSLLSRVTETGRLLEELASFDPDSARCRQARRELLATSQKLTSALQNEGQIVEQYLYGVIDPLLLKVGVDSGILQKVVASEQPVSLHDLAVATGANETLLARIMRGLTSIHAVDEAGLEVYSPNKVTRAMTTVKAISGLDLFHNVIHAGWMTIPRFLKETKYQNPTDPAAMPFNKQFNGVKYFDWLATQPDLLHSFHLFMTTQRVGHVQWLDFYPLEQELVPEIDKQDPNAVLLVDVGGSVGHELKAVKQRYPNIPGRMVLQDRPATIERVELVDGMEAMAHDFFTEQPIKGARAYYFRSVLHDWDDDRCRIILGHIRDAMKPGYSKILINEFSIPLEGPCSFATHSDFFVMAVNAAVERTERQWAELIDSAGLKIDKIWTLEPDSESILEVSIKGE</sequence>
<dbReference type="InterPro" id="IPR001077">
    <property type="entry name" value="COMT_C"/>
</dbReference>
<evidence type="ECO:0000256" key="3">
    <source>
        <dbReference type="ARBA" id="ARBA00022691"/>
    </source>
</evidence>
<dbReference type="InterPro" id="IPR036388">
    <property type="entry name" value="WH-like_DNA-bd_sf"/>
</dbReference>
<protein>
    <submittedName>
        <fullName evidence="6">S-adenosyl-L-methionine-dependent methyltransferase</fullName>
    </submittedName>
</protein>
<dbReference type="Pfam" id="PF00891">
    <property type="entry name" value="Methyltransf_2"/>
    <property type="match status" value="1"/>
</dbReference>
<dbReference type="InterPro" id="IPR029063">
    <property type="entry name" value="SAM-dependent_MTases_sf"/>
</dbReference>
<reference evidence="6 7" key="1">
    <citation type="submission" date="2018-02" db="EMBL/GenBank/DDBJ databases">
        <title>The genomes of Aspergillus section Nigri reveals drivers in fungal speciation.</title>
        <authorList>
            <consortium name="DOE Joint Genome Institute"/>
            <person name="Vesth T.C."/>
            <person name="Nybo J."/>
            <person name="Theobald S."/>
            <person name="Brandl J."/>
            <person name="Frisvad J.C."/>
            <person name="Nielsen K.F."/>
            <person name="Lyhne E.K."/>
            <person name="Kogle M.E."/>
            <person name="Kuo A."/>
            <person name="Riley R."/>
            <person name="Clum A."/>
            <person name="Nolan M."/>
            <person name="Lipzen A."/>
            <person name="Salamov A."/>
            <person name="Henrissat B."/>
            <person name="Wiebenga A."/>
            <person name="De vries R.P."/>
            <person name="Grigoriev I.V."/>
            <person name="Mortensen U.H."/>
            <person name="Andersen M.R."/>
            <person name="Baker S.E."/>
        </authorList>
    </citation>
    <scope>NUCLEOTIDE SEQUENCE [LARGE SCALE GENOMIC DNA]</scope>
    <source>
        <strain evidence="6 7">CBS 313.89</strain>
    </source>
</reference>
<dbReference type="PANTHER" id="PTHR43712">
    <property type="entry name" value="PUTATIVE (AFU_ORTHOLOGUE AFUA_4G14580)-RELATED"/>
    <property type="match status" value="1"/>
</dbReference>
<dbReference type="GO" id="GO:0044550">
    <property type="term" value="P:secondary metabolite biosynthetic process"/>
    <property type="evidence" value="ECO:0007669"/>
    <property type="project" value="UniProtKB-ARBA"/>
</dbReference>
<dbReference type="SUPFAM" id="SSF46785">
    <property type="entry name" value="Winged helix' DNA-binding domain"/>
    <property type="match status" value="1"/>
</dbReference>
<name>A0A8G1RYP4_9EURO</name>
<dbReference type="GeneID" id="63860180"/>